<protein>
    <submittedName>
        <fullName evidence="1">Uncharacterized protein</fullName>
    </submittedName>
</protein>
<keyword evidence="2" id="KW-1185">Reference proteome</keyword>
<dbReference type="Proteomes" id="UP000000593">
    <property type="component" value="Chromosome 1"/>
</dbReference>
<reference evidence="2" key="1">
    <citation type="journal article" date="2005" name="Science">
        <title>Life at depth: Photobacterium profundum genome sequence and expression analysis.</title>
        <authorList>
            <person name="Vezzi A."/>
            <person name="Campanaro S."/>
            <person name="D'Angelo M."/>
            <person name="Simonato F."/>
            <person name="Vitulo N."/>
            <person name="Lauro F.M."/>
            <person name="Cestaro A."/>
            <person name="Malacrida G."/>
            <person name="Simionati B."/>
            <person name="Cannata N."/>
            <person name="Romualdi C."/>
            <person name="Bartlett D.H."/>
            <person name="Valle G."/>
        </authorList>
    </citation>
    <scope>NUCLEOTIDE SEQUENCE [LARGE SCALE GENOMIC DNA]</scope>
    <source>
        <strain evidence="2">ATCC BAA-1253 / SS9</strain>
    </source>
</reference>
<dbReference type="HOGENOM" id="CLU_190701_0_0_6"/>
<organism evidence="1 2">
    <name type="scientific">Photobacterium profundum (strain SS9)</name>
    <dbReference type="NCBI Taxonomy" id="298386"/>
    <lineage>
        <taxon>Bacteria</taxon>
        <taxon>Pseudomonadati</taxon>
        <taxon>Pseudomonadota</taxon>
        <taxon>Gammaproteobacteria</taxon>
        <taxon>Vibrionales</taxon>
        <taxon>Vibrionaceae</taxon>
        <taxon>Photobacterium</taxon>
    </lineage>
</organism>
<dbReference type="EMBL" id="CR378667">
    <property type="protein sequence ID" value="CAG19732.1"/>
    <property type="molecule type" value="Genomic_DNA"/>
</dbReference>
<sequence>MFRQTLTIVLLSIIKQRLILWRGCIMPEHNIRNVDEMLSSSVAMLEVLEVLVLEGLLIDYVDVETIGTYINHIKNNQLIVAQIIEQCIK</sequence>
<gene>
    <name evidence="1" type="ordered locus">PBPRA1321</name>
</gene>
<evidence type="ECO:0000313" key="2">
    <source>
        <dbReference type="Proteomes" id="UP000000593"/>
    </source>
</evidence>
<dbReference type="KEGG" id="ppr:PBPRA1321"/>
<name>Q6LSJ4_PHOPR</name>
<proteinExistence type="predicted"/>
<evidence type="ECO:0000313" key="1">
    <source>
        <dbReference type="EMBL" id="CAG19732.1"/>
    </source>
</evidence>
<accession>Q6LSJ4</accession>
<dbReference type="AlphaFoldDB" id="Q6LSJ4"/>
<dbReference type="STRING" id="298386.PBPRA1321"/>